<dbReference type="Proteomes" id="UP000824469">
    <property type="component" value="Unassembled WGS sequence"/>
</dbReference>
<accession>A0AA38LC61</accession>
<dbReference type="AlphaFoldDB" id="A0AA38LC61"/>
<dbReference type="EMBL" id="JAHRHJ020000004">
    <property type="protein sequence ID" value="KAH9318546.1"/>
    <property type="molecule type" value="Genomic_DNA"/>
</dbReference>
<gene>
    <name evidence="1" type="ORF">KI387_020315</name>
</gene>
<evidence type="ECO:0000313" key="2">
    <source>
        <dbReference type="Proteomes" id="UP000824469"/>
    </source>
</evidence>
<reference evidence="1 2" key="1">
    <citation type="journal article" date="2021" name="Nat. Plants">
        <title>The Taxus genome provides insights into paclitaxel biosynthesis.</title>
        <authorList>
            <person name="Xiong X."/>
            <person name="Gou J."/>
            <person name="Liao Q."/>
            <person name="Li Y."/>
            <person name="Zhou Q."/>
            <person name="Bi G."/>
            <person name="Li C."/>
            <person name="Du R."/>
            <person name="Wang X."/>
            <person name="Sun T."/>
            <person name="Guo L."/>
            <person name="Liang H."/>
            <person name="Lu P."/>
            <person name="Wu Y."/>
            <person name="Zhang Z."/>
            <person name="Ro D.K."/>
            <person name="Shang Y."/>
            <person name="Huang S."/>
            <person name="Yan J."/>
        </authorList>
    </citation>
    <scope>NUCLEOTIDE SEQUENCE [LARGE SCALE GENOMIC DNA]</scope>
    <source>
        <strain evidence="1">Ta-2019</strain>
    </source>
</reference>
<sequence length="60" mass="7040">MRKLEVASTLEPLELNHHTIQVSWCIHASDDQFRTSVRKTVTRLRLICDRRSTYVDVSQV</sequence>
<proteinExistence type="predicted"/>
<name>A0AA38LC61_TAXCH</name>
<evidence type="ECO:0000313" key="1">
    <source>
        <dbReference type="EMBL" id="KAH9318546.1"/>
    </source>
</evidence>
<feature type="non-terminal residue" evidence="1">
    <location>
        <position position="60"/>
    </location>
</feature>
<keyword evidence="2" id="KW-1185">Reference proteome</keyword>
<protein>
    <submittedName>
        <fullName evidence="1">Uncharacterized protein</fullName>
    </submittedName>
</protein>
<comment type="caution">
    <text evidence="1">The sequence shown here is derived from an EMBL/GenBank/DDBJ whole genome shotgun (WGS) entry which is preliminary data.</text>
</comment>
<organism evidence="1 2">
    <name type="scientific">Taxus chinensis</name>
    <name type="common">Chinese yew</name>
    <name type="synonym">Taxus wallichiana var. chinensis</name>
    <dbReference type="NCBI Taxonomy" id="29808"/>
    <lineage>
        <taxon>Eukaryota</taxon>
        <taxon>Viridiplantae</taxon>
        <taxon>Streptophyta</taxon>
        <taxon>Embryophyta</taxon>
        <taxon>Tracheophyta</taxon>
        <taxon>Spermatophyta</taxon>
        <taxon>Pinopsida</taxon>
        <taxon>Pinidae</taxon>
        <taxon>Conifers II</taxon>
        <taxon>Cupressales</taxon>
        <taxon>Taxaceae</taxon>
        <taxon>Taxus</taxon>
    </lineage>
</organism>